<evidence type="ECO:0000313" key="1">
    <source>
        <dbReference type="EMBL" id="KAF2182920.1"/>
    </source>
</evidence>
<reference evidence="1" key="1">
    <citation type="journal article" date="2020" name="Stud. Mycol.">
        <title>101 Dothideomycetes genomes: a test case for predicting lifestyles and emergence of pathogens.</title>
        <authorList>
            <person name="Haridas S."/>
            <person name="Albert R."/>
            <person name="Binder M."/>
            <person name="Bloem J."/>
            <person name="Labutti K."/>
            <person name="Salamov A."/>
            <person name="Andreopoulos B."/>
            <person name="Baker S."/>
            <person name="Barry K."/>
            <person name="Bills G."/>
            <person name="Bluhm B."/>
            <person name="Cannon C."/>
            <person name="Castanera R."/>
            <person name="Culley D."/>
            <person name="Daum C."/>
            <person name="Ezra D."/>
            <person name="Gonzalez J."/>
            <person name="Henrissat B."/>
            <person name="Kuo A."/>
            <person name="Liang C."/>
            <person name="Lipzen A."/>
            <person name="Lutzoni F."/>
            <person name="Magnuson J."/>
            <person name="Mondo S."/>
            <person name="Nolan M."/>
            <person name="Ohm R."/>
            <person name="Pangilinan J."/>
            <person name="Park H.-J."/>
            <person name="Ramirez L."/>
            <person name="Alfaro M."/>
            <person name="Sun H."/>
            <person name="Tritt A."/>
            <person name="Yoshinaga Y."/>
            <person name="Zwiers L.-H."/>
            <person name="Turgeon B."/>
            <person name="Goodwin S."/>
            <person name="Spatafora J."/>
            <person name="Crous P."/>
            <person name="Grigoriev I."/>
        </authorList>
    </citation>
    <scope>NUCLEOTIDE SEQUENCE</scope>
    <source>
        <strain evidence="1">CBS 207.26</strain>
    </source>
</reference>
<organism evidence="1 2">
    <name type="scientific">Zopfia rhizophila CBS 207.26</name>
    <dbReference type="NCBI Taxonomy" id="1314779"/>
    <lineage>
        <taxon>Eukaryota</taxon>
        <taxon>Fungi</taxon>
        <taxon>Dikarya</taxon>
        <taxon>Ascomycota</taxon>
        <taxon>Pezizomycotina</taxon>
        <taxon>Dothideomycetes</taxon>
        <taxon>Dothideomycetes incertae sedis</taxon>
        <taxon>Zopfiaceae</taxon>
        <taxon>Zopfia</taxon>
    </lineage>
</organism>
<proteinExistence type="predicted"/>
<dbReference type="PANTHER" id="PTHR42085">
    <property type="entry name" value="F-BOX DOMAIN-CONTAINING PROTEIN"/>
    <property type="match status" value="1"/>
</dbReference>
<evidence type="ECO:0008006" key="3">
    <source>
        <dbReference type="Google" id="ProtNLM"/>
    </source>
</evidence>
<evidence type="ECO:0000313" key="2">
    <source>
        <dbReference type="Proteomes" id="UP000800200"/>
    </source>
</evidence>
<gene>
    <name evidence="1" type="ORF">K469DRAFT_690374</name>
</gene>
<accession>A0A6A6DY66</accession>
<dbReference type="InterPro" id="IPR038883">
    <property type="entry name" value="AN11006-like"/>
</dbReference>
<name>A0A6A6DY66_9PEZI</name>
<dbReference type="AlphaFoldDB" id="A0A6A6DY66"/>
<dbReference type="OrthoDB" id="62952at2759"/>
<dbReference type="Proteomes" id="UP000800200">
    <property type="component" value="Unassembled WGS sequence"/>
</dbReference>
<keyword evidence="2" id="KW-1185">Reference proteome</keyword>
<dbReference type="EMBL" id="ML994645">
    <property type="protein sequence ID" value="KAF2182920.1"/>
    <property type="molecule type" value="Genomic_DNA"/>
</dbReference>
<sequence length="278" mass="32786">MGFFDIAAEIRLKIYSELLVLSGPIDFVADYGPSSPPLFRSQRNGLYPAVLRISRMVYGEAIPLLYSNNRFRFPKVFGSTPSAPTHAHVAPFLTQIGFQARLIHHICIPFPTFDYPMLHTARLHEVHIENLELIRKTCTNIKTLELLIPLEHCNYALSHLATAAEALNVLDKRFKAIHSLKEIIINFEEYPECDPSDDLTKKMHDIGWTVRVTRLPKRVWISYDDRVEFDNEEDCNAYNNEQFQREEEMEKEREGEWWLQEYYRRRRDPYWKNDSDYD</sequence>
<dbReference type="PANTHER" id="PTHR42085:SF2">
    <property type="entry name" value="F-BOX DOMAIN-CONTAINING PROTEIN"/>
    <property type="match status" value="1"/>
</dbReference>
<protein>
    <recommendedName>
        <fullName evidence="3">F-box domain-containing protein</fullName>
    </recommendedName>
</protein>